<dbReference type="Proteomes" id="UP001602013">
    <property type="component" value="Unassembled WGS sequence"/>
</dbReference>
<evidence type="ECO:0000313" key="2">
    <source>
        <dbReference type="Proteomes" id="UP001602013"/>
    </source>
</evidence>
<keyword evidence="2" id="KW-1185">Reference proteome</keyword>
<dbReference type="RefSeq" id="WP_387417935.1">
    <property type="nucleotide sequence ID" value="NZ_JBIASD010000054.1"/>
</dbReference>
<sequence length="63" mass="7147">MAVRLIVLRGSAARRLYERHGFTVERADLVDILMVRQPAARCPELMAPARDERRQNFSPSPGV</sequence>
<accession>A0ABW6T3B2</accession>
<comment type="caution">
    <text evidence="1">The sequence shown here is derived from an EMBL/GenBank/DDBJ whole genome shotgun (WGS) entry which is preliminary data.</text>
</comment>
<gene>
    <name evidence="1" type="ORF">ACFYXI_39915</name>
</gene>
<protein>
    <recommendedName>
        <fullName evidence="3">N-acetyltransferase domain-containing protein</fullName>
    </recommendedName>
</protein>
<dbReference type="EMBL" id="JBIASD010000054">
    <property type="protein sequence ID" value="MFF3671770.1"/>
    <property type="molecule type" value="Genomic_DNA"/>
</dbReference>
<proteinExistence type="predicted"/>
<reference evidence="1 2" key="1">
    <citation type="submission" date="2024-10" db="EMBL/GenBank/DDBJ databases">
        <title>The Natural Products Discovery Center: Release of the First 8490 Sequenced Strains for Exploring Actinobacteria Biosynthetic Diversity.</title>
        <authorList>
            <person name="Kalkreuter E."/>
            <person name="Kautsar S.A."/>
            <person name="Yang D."/>
            <person name="Bader C.D."/>
            <person name="Teijaro C.N."/>
            <person name="Fluegel L."/>
            <person name="Davis C.M."/>
            <person name="Simpson J.R."/>
            <person name="Lauterbach L."/>
            <person name="Steele A.D."/>
            <person name="Gui C."/>
            <person name="Meng S."/>
            <person name="Li G."/>
            <person name="Viehrig K."/>
            <person name="Ye F."/>
            <person name="Su P."/>
            <person name="Kiefer A.F."/>
            <person name="Nichols A."/>
            <person name="Cepeda A.J."/>
            <person name="Yan W."/>
            <person name="Fan B."/>
            <person name="Jiang Y."/>
            <person name="Adhikari A."/>
            <person name="Zheng C.-J."/>
            <person name="Schuster L."/>
            <person name="Cowan T.M."/>
            <person name="Smanski M.J."/>
            <person name="Chevrette M.G."/>
            <person name="De Carvalho L.P.S."/>
            <person name="Shen B."/>
        </authorList>
    </citation>
    <scope>NUCLEOTIDE SEQUENCE [LARGE SCALE GENOMIC DNA]</scope>
    <source>
        <strain evidence="1 2">NPDC002173</strain>
    </source>
</reference>
<organism evidence="1 2">
    <name type="scientific">Microtetraspora malaysiensis</name>
    <dbReference type="NCBI Taxonomy" id="161358"/>
    <lineage>
        <taxon>Bacteria</taxon>
        <taxon>Bacillati</taxon>
        <taxon>Actinomycetota</taxon>
        <taxon>Actinomycetes</taxon>
        <taxon>Streptosporangiales</taxon>
        <taxon>Streptosporangiaceae</taxon>
        <taxon>Microtetraspora</taxon>
    </lineage>
</organism>
<evidence type="ECO:0008006" key="3">
    <source>
        <dbReference type="Google" id="ProtNLM"/>
    </source>
</evidence>
<evidence type="ECO:0000313" key="1">
    <source>
        <dbReference type="EMBL" id="MFF3671770.1"/>
    </source>
</evidence>
<name>A0ABW6T3B2_9ACTN</name>